<evidence type="ECO:0000256" key="2">
    <source>
        <dbReference type="SAM" id="Phobius"/>
    </source>
</evidence>
<gene>
    <name evidence="3" type="ORF">GbCGDNIH9_1982</name>
</gene>
<proteinExistence type="predicted"/>
<feature type="compositionally biased region" description="Polar residues" evidence="1">
    <location>
        <begin position="10"/>
        <end position="20"/>
    </location>
</feature>
<evidence type="ECO:0000313" key="3">
    <source>
        <dbReference type="EMBL" id="APH55300.1"/>
    </source>
</evidence>
<organism evidence="3 4">
    <name type="scientific">Granulibacter bethesdensis</name>
    <dbReference type="NCBI Taxonomy" id="364410"/>
    <lineage>
        <taxon>Bacteria</taxon>
        <taxon>Pseudomonadati</taxon>
        <taxon>Pseudomonadota</taxon>
        <taxon>Alphaproteobacteria</taxon>
        <taxon>Acetobacterales</taxon>
        <taxon>Acetobacteraceae</taxon>
        <taxon>Granulibacter</taxon>
    </lineage>
</organism>
<dbReference type="AlphaFoldDB" id="A0AAC9K8J5"/>
<dbReference type="RefSeq" id="WP_072573117.1">
    <property type="nucleotide sequence ID" value="NZ_CP018191.1"/>
</dbReference>
<keyword evidence="2" id="KW-0472">Membrane</keyword>
<evidence type="ECO:0000313" key="4">
    <source>
        <dbReference type="Proteomes" id="UP000182373"/>
    </source>
</evidence>
<keyword evidence="2" id="KW-1133">Transmembrane helix</keyword>
<feature type="transmembrane region" description="Helical" evidence="2">
    <location>
        <begin position="59"/>
        <end position="78"/>
    </location>
</feature>
<dbReference type="EMBL" id="CP018191">
    <property type="protein sequence ID" value="APH55300.1"/>
    <property type="molecule type" value="Genomic_DNA"/>
</dbReference>
<reference evidence="4" key="1">
    <citation type="submission" date="2016-11" db="EMBL/GenBank/DDBJ databases">
        <title>Comparative genomic and phenotypic analysis of Granulibacter bethesdensis clinical isolates from patients with chronic granulomatous disease.</title>
        <authorList>
            <person name="Zarember K.A."/>
            <person name="Porcella S.F."/>
            <person name="Chu J."/>
            <person name="Ding L."/>
            <person name="Dahlstrom E."/>
            <person name="Barbian K."/>
            <person name="Martens C."/>
            <person name="Sykora L."/>
            <person name="Kramer S."/>
            <person name="Pettinato A.M."/>
            <person name="Hong H."/>
            <person name="Wald G."/>
            <person name="Berg L.J."/>
            <person name="Rogge L.S."/>
            <person name="Greenberg D.E."/>
            <person name="Falcone E.L."/>
            <person name="Neves J.F."/>
            <person name="Simoes M.J."/>
            <person name="Casal M."/>
            <person name="Rodriguez-Lopez F.C."/>
            <person name="Zelazny A."/>
            <person name="Gallin J.I."/>
            <person name="Holland S.M."/>
        </authorList>
    </citation>
    <scope>NUCLEOTIDE SEQUENCE [LARGE SCALE GENOMIC DNA]</scope>
    <source>
        <strain evidence="4">NIH9.1</strain>
    </source>
</reference>
<feature type="region of interest" description="Disordered" evidence="1">
    <location>
        <begin position="1"/>
        <end position="20"/>
    </location>
</feature>
<keyword evidence="2" id="KW-0812">Transmembrane</keyword>
<accession>A0AAC9K8J5</accession>
<sequence length="84" mass="8779">MAANRRSDNEGTTGTPTTGSALSHLALVLPVGIVAVLAIWGLVFGWVWIPGTDLPAHDWIVMAGGFLLIVAVVAFVAARLRSGR</sequence>
<dbReference type="Proteomes" id="UP000182373">
    <property type="component" value="Chromosome"/>
</dbReference>
<feature type="transmembrane region" description="Helical" evidence="2">
    <location>
        <begin position="21"/>
        <end position="47"/>
    </location>
</feature>
<evidence type="ECO:0000256" key="1">
    <source>
        <dbReference type="SAM" id="MobiDB-lite"/>
    </source>
</evidence>
<name>A0AAC9K8J5_9PROT</name>
<protein>
    <submittedName>
        <fullName evidence="3">Uncharacterized protein</fullName>
    </submittedName>
</protein>